<keyword evidence="6" id="KW-1185">Reference proteome</keyword>
<dbReference type="EMBL" id="CP034459">
    <property type="protein sequence ID" value="QBM89349.1"/>
    <property type="molecule type" value="Genomic_DNA"/>
</dbReference>
<keyword evidence="2" id="KW-0812">Transmembrane</keyword>
<feature type="transmembrane region" description="Helical" evidence="2">
    <location>
        <begin position="299"/>
        <end position="317"/>
    </location>
</feature>
<dbReference type="InterPro" id="IPR045226">
    <property type="entry name" value="Dsc3"/>
</dbReference>
<evidence type="ECO:0000313" key="5">
    <source>
        <dbReference type="EMBL" id="QBM89349.1"/>
    </source>
</evidence>
<dbReference type="Pfam" id="PF13373">
    <property type="entry name" value="Dsc3_C"/>
    <property type="match status" value="1"/>
</dbReference>
<name>A0A4P6XQN8_9ASCO</name>
<feature type="compositionally biased region" description="Low complexity" evidence="1">
    <location>
        <begin position="224"/>
        <end position="236"/>
    </location>
</feature>
<accession>A0A4P6XQN8</accession>
<feature type="transmembrane region" description="Helical" evidence="2">
    <location>
        <begin position="267"/>
        <end position="287"/>
    </location>
</feature>
<gene>
    <name evidence="5" type="primary">MPUL0D04190</name>
    <name evidence="5" type="ORF">METSCH_D04190</name>
</gene>
<dbReference type="PANTHER" id="PTHR28049">
    <property type="entry name" value="TRANSMEMBRANE PROTEIN YOR223W"/>
    <property type="match status" value="1"/>
</dbReference>
<evidence type="ECO:0000256" key="1">
    <source>
        <dbReference type="SAM" id="MobiDB-lite"/>
    </source>
</evidence>
<dbReference type="GO" id="GO:0044695">
    <property type="term" value="C:Dsc E3 ubiquitin ligase complex"/>
    <property type="evidence" value="ECO:0007669"/>
    <property type="project" value="InterPro"/>
</dbReference>
<dbReference type="Proteomes" id="UP000292447">
    <property type="component" value="Chromosome IV"/>
</dbReference>
<dbReference type="InterPro" id="IPR019413">
    <property type="entry name" value="Dsc3_ub-like_dom"/>
</dbReference>
<sequence>MALPHHKRQIPNHTQDPQNLFKIPTRMKVNIVIRFSDANSGASEHSDLDIPLMINFKRDDVNRLVNASWLKLMIRNQVAPTQRKRLRLIYNGRILNDETNIKEEVFEPKLRQMRALPEPEESLKIYVHCLIGDEMTQAQLEQEKELDRKAQGLVTDPPVIGFDRLLSQGMSALDVDDLRRQFQQIYFPEGMTNGNSNGVADIEEDENRQQFIRELEERWLESTNGSGNNNSRPSSRAPEDTEMGGGRGNLAERAAAELEGTHHNENLFVGLLLGTFLGVVALIFLLVDDSLFNDAQKMAMVLGIGINVFIAFLRVGSEYSP</sequence>
<evidence type="ECO:0000259" key="4">
    <source>
        <dbReference type="Pfam" id="PF13373"/>
    </source>
</evidence>
<dbReference type="PANTHER" id="PTHR28049:SF1">
    <property type="entry name" value="DSC E3 UBIQUITIN LIGASE COMPLEX SUBUNIT 3"/>
    <property type="match status" value="1"/>
</dbReference>
<evidence type="ECO:0000256" key="2">
    <source>
        <dbReference type="SAM" id="Phobius"/>
    </source>
</evidence>
<keyword evidence="2" id="KW-0472">Membrane</keyword>
<feature type="domain" description="DSC E3 ubiquitin ligase complex subunit 3 ubiquitin-like" evidence="3">
    <location>
        <begin position="30"/>
        <end position="134"/>
    </location>
</feature>
<protein>
    <submittedName>
        <fullName evidence="5">DUF2407 ubiquitin-like domain-containing protein</fullName>
    </submittedName>
</protein>
<feature type="domain" description="DSC E3 ubiquitin ligase complex subunit 3 C-terminal" evidence="4">
    <location>
        <begin position="160"/>
        <end position="314"/>
    </location>
</feature>
<dbReference type="AlphaFoldDB" id="A0A4P6XQN8"/>
<dbReference type="InterPro" id="IPR025390">
    <property type="entry name" value="Dsc3_C"/>
</dbReference>
<organism evidence="5 6">
    <name type="scientific">Metschnikowia aff. pulcherrima</name>
    <dbReference type="NCBI Taxonomy" id="2163413"/>
    <lineage>
        <taxon>Eukaryota</taxon>
        <taxon>Fungi</taxon>
        <taxon>Dikarya</taxon>
        <taxon>Ascomycota</taxon>
        <taxon>Saccharomycotina</taxon>
        <taxon>Pichiomycetes</taxon>
        <taxon>Metschnikowiaceae</taxon>
        <taxon>Metschnikowia</taxon>
    </lineage>
</organism>
<evidence type="ECO:0000313" key="6">
    <source>
        <dbReference type="Proteomes" id="UP000292447"/>
    </source>
</evidence>
<dbReference type="GO" id="GO:0005783">
    <property type="term" value="C:endoplasmic reticulum"/>
    <property type="evidence" value="ECO:0007669"/>
    <property type="project" value="TreeGrafter"/>
</dbReference>
<feature type="region of interest" description="Disordered" evidence="1">
    <location>
        <begin position="222"/>
        <end position="247"/>
    </location>
</feature>
<reference evidence="6" key="1">
    <citation type="submission" date="2019-03" db="EMBL/GenBank/DDBJ databases">
        <title>Snf2 controls pulcherriminic acid biosynthesis and connects pigmentation and antifungal activity of the yeast Metschnikowia pulcherrima.</title>
        <authorList>
            <person name="Gore-Lloyd D."/>
            <person name="Sumann I."/>
            <person name="Brachmann A.O."/>
            <person name="Schneeberger K."/>
            <person name="Ortiz-Merino R.A."/>
            <person name="Moreno-Beltran M."/>
            <person name="Schlaefli M."/>
            <person name="Kirner P."/>
            <person name="Santos Kron A."/>
            <person name="Wolfe K.H."/>
            <person name="Piel J."/>
            <person name="Ahrens C.H."/>
            <person name="Henk D."/>
            <person name="Freimoser F.M."/>
        </authorList>
    </citation>
    <scope>NUCLEOTIDE SEQUENCE [LARGE SCALE GENOMIC DNA]</scope>
    <source>
        <strain evidence="6">APC 1.2</strain>
    </source>
</reference>
<proteinExistence type="predicted"/>
<keyword evidence="2" id="KW-1133">Transmembrane helix</keyword>
<evidence type="ECO:0000259" key="3">
    <source>
        <dbReference type="Pfam" id="PF10302"/>
    </source>
</evidence>
<dbReference type="Pfam" id="PF10302">
    <property type="entry name" value="Dsc3_N"/>
    <property type="match status" value="1"/>
</dbReference>